<dbReference type="Pfam" id="PF16224">
    <property type="entry name" value="DUF4883"/>
    <property type="match status" value="1"/>
</dbReference>
<evidence type="ECO:0000313" key="2">
    <source>
        <dbReference type="Proteomes" id="UP000237798"/>
    </source>
</evidence>
<gene>
    <name evidence="1" type="ORF">CLLU_06050</name>
</gene>
<dbReference type="PROSITE" id="PS51257">
    <property type="entry name" value="PROKAR_LIPOPROTEIN"/>
    <property type="match status" value="1"/>
</dbReference>
<reference evidence="1 2" key="1">
    <citation type="submission" date="2018-03" db="EMBL/GenBank/DDBJ databases">
        <title>Genome sequence of Clostridium luticellarii DSM 29923.</title>
        <authorList>
            <person name="Poehlein A."/>
            <person name="Daniel R."/>
        </authorList>
    </citation>
    <scope>NUCLEOTIDE SEQUENCE [LARGE SCALE GENOMIC DNA]</scope>
    <source>
        <strain evidence="1 2">DSM 29923</strain>
    </source>
</reference>
<sequence>MKKFFQLSSILLIIMFSFVACTYKFQNTILSHKKPNNFYYTNLLAKNLTLSIPQKCTIEESNFHDKEYLQEKNISDIKSMLKLLKKNNFINRPKDLPGKTAYKITFTFNEEKLIINVYNEKYLSIYPWDGDYPMDYIDMSRVPISLNLYYLGKYIFKNY</sequence>
<dbReference type="InterPro" id="IPR032619">
    <property type="entry name" value="DUF4883"/>
</dbReference>
<keyword evidence="2" id="KW-1185">Reference proteome</keyword>
<accession>A0A2T0BRK1</accession>
<dbReference type="Proteomes" id="UP000237798">
    <property type="component" value="Unassembled WGS sequence"/>
</dbReference>
<comment type="caution">
    <text evidence="1">The sequence shown here is derived from an EMBL/GenBank/DDBJ whole genome shotgun (WGS) entry which is preliminary data.</text>
</comment>
<name>A0A2T0BRK1_9CLOT</name>
<dbReference type="Gene3D" id="3.30.1490.410">
    <property type="entry name" value="Uncharacterised protein PF16224, DUF4883"/>
    <property type="match status" value="1"/>
</dbReference>
<evidence type="ECO:0000313" key="1">
    <source>
        <dbReference type="EMBL" id="PRR86507.1"/>
    </source>
</evidence>
<dbReference type="AlphaFoldDB" id="A0A2T0BRK1"/>
<organism evidence="1 2">
    <name type="scientific">Clostridium luticellarii</name>
    <dbReference type="NCBI Taxonomy" id="1691940"/>
    <lineage>
        <taxon>Bacteria</taxon>
        <taxon>Bacillati</taxon>
        <taxon>Bacillota</taxon>
        <taxon>Clostridia</taxon>
        <taxon>Eubacteriales</taxon>
        <taxon>Clostridiaceae</taxon>
        <taxon>Clostridium</taxon>
    </lineage>
</organism>
<proteinExistence type="predicted"/>
<dbReference type="CDD" id="cd15786">
    <property type="entry name" value="CPF_1278_like"/>
    <property type="match status" value="1"/>
</dbReference>
<dbReference type="EMBL" id="PVXP01000004">
    <property type="protein sequence ID" value="PRR86507.1"/>
    <property type="molecule type" value="Genomic_DNA"/>
</dbReference>
<dbReference type="OrthoDB" id="1937023at2"/>
<evidence type="ECO:0008006" key="3">
    <source>
        <dbReference type="Google" id="ProtNLM"/>
    </source>
</evidence>
<dbReference type="RefSeq" id="WP_106008107.1">
    <property type="nucleotide sequence ID" value="NZ_JALCPJ010000001.1"/>
</dbReference>
<protein>
    <recommendedName>
        <fullName evidence="3">Lipoprotein</fullName>
    </recommendedName>
</protein>